<evidence type="ECO:0000313" key="2">
    <source>
        <dbReference type="EMBL" id="ABN08931.1"/>
    </source>
</evidence>
<reference evidence="1" key="2">
    <citation type="submission" date="2007-03" db="EMBL/GenBank/DDBJ databases">
        <authorList>
            <consortium name="The International Medicago Genome Annotation Group"/>
        </authorList>
    </citation>
    <scope>NUCLEOTIDE SEQUENCE</scope>
</reference>
<name>A2Q1B7_MEDTR</name>
<proteinExistence type="predicted"/>
<protein>
    <submittedName>
        <fullName evidence="1">Uncharacterized protein</fullName>
    </submittedName>
</protein>
<accession>A2Q1B7</accession>
<dbReference type="AlphaFoldDB" id="A2Q1B7"/>
<dbReference type="EMBL" id="AC148762">
    <property type="protein sequence ID" value="ABN05734.1"/>
    <property type="molecule type" value="Genomic_DNA"/>
</dbReference>
<gene>
    <name evidence="1" type="ORF">MtrDRAFT_AC148762g35v2</name>
    <name evidence="2" type="ORF">MtrDRAFT_AC166313g30v2</name>
</gene>
<organism evidence="1">
    <name type="scientific">Medicago truncatula</name>
    <name type="common">Barrel medic</name>
    <name type="synonym">Medicago tribuloides</name>
    <dbReference type="NCBI Taxonomy" id="3880"/>
    <lineage>
        <taxon>Eukaryota</taxon>
        <taxon>Viridiplantae</taxon>
        <taxon>Streptophyta</taxon>
        <taxon>Embryophyta</taxon>
        <taxon>Tracheophyta</taxon>
        <taxon>Spermatophyta</taxon>
        <taxon>Magnoliopsida</taxon>
        <taxon>eudicotyledons</taxon>
        <taxon>Gunneridae</taxon>
        <taxon>Pentapetalae</taxon>
        <taxon>rosids</taxon>
        <taxon>fabids</taxon>
        <taxon>Fabales</taxon>
        <taxon>Fabaceae</taxon>
        <taxon>Papilionoideae</taxon>
        <taxon>50 kb inversion clade</taxon>
        <taxon>NPAAA clade</taxon>
        <taxon>Hologalegina</taxon>
        <taxon>IRL clade</taxon>
        <taxon>Trifolieae</taxon>
        <taxon>Medicago</taxon>
    </lineage>
</organism>
<reference evidence="1" key="1">
    <citation type="submission" date="2005-04" db="EMBL/GenBank/DDBJ databases">
        <authorList>
            <person name="Town C.D."/>
        </authorList>
    </citation>
    <scope>NUCLEOTIDE SEQUENCE</scope>
</reference>
<dbReference type="EMBL" id="AC166313">
    <property type="protein sequence ID" value="ABN08931.1"/>
    <property type="molecule type" value="Genomic_DNA"/>
</dbReference>
<evidence type="ECO:0000313" key="1">
    <source>
        <dbReference type="EMBL" id="ABN05734.1"/>
    </source>
</evidence>
<sequence>MNTRPPHNNHNQNNNLKFMKNLNTNNPHSCQNRETIVTTTCNIYTSSDIT</sequence>